<keyword evidence="6" id="KW-1185">Reference proteome</keyword>
<organism evidence="5 6">
    <name type="scientific">Hucho hucho</name>
    <name type="common">huchen</name>
    <dbReference type="NCBI Taxonomy" id="62062"/>
    <lineage>
        <taxon>Eukaryota</taxon>
        <taxon>Metazoa</taxon>
        <taxon>Chordata</taxon>
        <taxon>Craniata</taxon>
        <taxon>Vertebrata</taxon>
        <taxon>Euteleostomi</taxon>
        <taxon>Actinopterygii</taxon>
        <taxon>Neopterygii</taxon>
        <taxon>Teleostei</taxon>
        <taxon>Protacanthopterygii</taxon>
        <taxon>Salmoniformes</taxon>
        <taxon>Salmonidae</taxon>
        <taxon>Salmoninae</taxon>
        <taxon>Hucho</taxon>
    </lineage>
</organism>
<dbReference type="PANTHER" id="PTHR21646">
    <property type="entry name" value="UBIQUITIN CARBOXYL-TERMINAL HYDROLASE"/>
    <property type="match status" value="1"/>
</dbReference>
<dbReference type="GeneTree" id="ENSGT00940000157542"/>
<dbReference type="InterPro" id="IPR050185">
    <property type="entry name" value="Ub_carboxyl-term_hydrolase"/>
</dbReference>
<dbReference type="InterPro" id="IPR028889">
    <property type="entry name" value="USP"/>
</dbReference>
<dbReference type="AlphaFoldDB" id="A0A4W5JLL7"/>
<dbReference type="Pfam" id="PF00443">
    <property type="entry name" value="UCH"/>
    <property type="match status" value="1"/>
</dbReference>
<keyword evidence="3" id="KW-0378">Hydrolase</keyword>
<dbReference type="GO" id="GO:0004843">
    <property type="term" value="F:cysteine-type deubiquitinase activity"/>
    <property type="evidence" value="ECO:0007669"/>
    <property type="project" value="UniProtKB-EC"/>
</dbReference>
<reference evidence="5" key="3">
    <citation type="submission" date="2025-09" db="UniProtKB">
        <authorList>
            <consortium name="Ensembl"/>
        </authorList>
    </citation>
    <scope>IDENTIFICATION</scope>
</reference>
<protein>
    <recommendedName>
        <fullName evidence="2">ubiquitinyl hydrolase 1</fullName>
        <ecNumber evidence="2">3.4.19.12</ecNumber>
    </recommendedName>
</protein>
<sequence>PGASIPQATLSIPPVPKYKQSPPMEIAKLSAAKIRNLDPVDGGMGAMLTGLRDISTCYMNCILQCLCNTPAMAEYFTKNYYQEDINRTKILGYEGEFTMGKVCNVFAGNEPQDAREFMLFLLDADLAWSRHKLQNDSIIVALFHGQLKITVQCLTCQHKTRTFETFNCHDLSLASSKECSLHDCLKLFSREQKLDNHDVVFCSHCKAWRDSMRKVEIWKVPPILVVYLRRLTFKGRRIQKLQTNIDFPMENLDLTQYVIGPKQRLKKYNLFAVSNHYGGLNGGYYTAFCKNAIKQQWYKFEDKDVSDISTSSVKSSAALFCHSWGHYVTAESMRRARKFKPLGCCHRVTLEVPIQEGSRSLLYLH</sequence>
<dbReference type="EC" id="3.4.19.12" evidence="2"/>
<evidence type="ECO:0000259" key="4">
    <source>
        <dbReference type="PROSITE" id="PS50235"/>
    </source>
</evidence>
<dbReference type="Gene3D" id="3.90.70.10">
    <property type="entry name" value="Cysteine proteinases"/>
    <property type="match status" value="1"/>
</dbReference>
<dbReference type="InterPro" id="IPR038765">
    <property type="entry name" value="Papain-like_cys_pep_sf"/>
</dbReference>
<dbReference type="SUPFAM" id="SSF54001">
    <property type="entry name" value="Cysteine proteinases"/>
    <property type="match status" value="1"/>
</dbReference>
<reference evidence="6" key="1">
    <citation type="submission" date="2018-06" db="EMBL/GenBank/DDBJ databases">
        <title>Genome assembly of Danube salmon.</title>
        <authorList>
            <person name="Macqueen D.J."/>
            <person name="Gundappa M.K."/>
        </authorList>
    </citation>
    <scope>NUCLEOTIDE SEQUENCE [LARGE SCALE GENOMIC DNA]</scope>
</reference>
<dbReference type="GO" id="GO:0016579">
    <property type="term" value="P:protein deubiquitination"/>
    <property type="evidence" value="ECO:0007669"/>
    <property type="project" value="InterPro"/>
</dbReference>
<evidence type="ECO:0000313" key="6">
    <source>
        <dbReference type="Proteomes" id="UP000314982"/>
    </source>
</evidence>
<accession>A0A4W5JLL7</accession>
<name>A0A4W5JLL7_9TELE</name>
<feature type="domain" description="USP" evidence="4">
    <location>
        <begin position="46"/>
        <end position="325"/>
    </location>
</feature>
<comment type="catalytic activity">
    <reaction evidence="1">
        <text>Thiol-dependent hydrolysis of ester, thioester, amide, peptide and isopeptide bonds formed by the C-terminal Gly of ubiquitin (a 76-residue protein attached to proteins as an intracellular targeting signal).</text>
        <dbReference type="EC" id="3.4.19.12"/>
    </reaction>
</comment>
<proteinExistence type="predicted"/>
<dbReference type="InterPro" id="IPR001394">
    <property type="entry name" value="Peptidase_C19_UCH"/>
</dbReference>
<evidence type="ECO:0000256" key="1">
    <source>
        <dbReference type="ARBA" id="ARBA00000707"/>
    </source>
</evidence>
<dbReference type="Ensembl" id="ENSHHUT00000000576.1">
    <property type="protein sequence ID" value="ENSHHUP00000000566.1"/>
    <property type="gene ID" value="ENSHHUG00000000307.1"/>
</dbReference>
<evidence type="ECO:0000313" key="5">
    <source>
        <dbReference type="Ensembl" id="ENSHHUP00000000566.1"/>
    </source>
</evidence>
<dbReference type="PROSITE" id="PS50235">
    <property type="entry name" value="USP_3"/>
    <property type="match status" value="1"/>
</dbReference>
<evidence type="ECO:0000256" key="3">
    <source>
        <dbReference type="ARBA" id="ARBA00022801"/>
    </source>
</evidence>
<evidence type="ECO:0000256" key="2">
    <source>
        <dbReference type="ARBA" id="ARBA00012759"/>
    </source>
</evidence>
<reference evidence="5" key="2">
    <citation type="submission" date="2025-08" db="UniProtKB">
        <authorList>
            <consortium name="Ensembl"/>
        </authorList>
    </citation>
    <scope>IDENTIFICATION</scope>
</reference>
<dbReference type="Proteomes" id="UP000314982">
    <property type="component" value="Unassembled WGS sequence"/>
</dbReference>
<dbReference type="PANTHER" id="PTHR21646:SF27">
    <property type="entry name" value="UBIQUITIN CARBOXYL-TERMINAL HYDROLASE 8"/>
    <property type="match status" value="1"/>
</dbReference>
<dbReference type="CDD" id="cd02674">
    <property type="entry name" value="Peptidase_C19R"/>
    <property type="match status" value="1"/>
</dbReference>